<dbReference type="InterPro" id="IPR035205">
    <property type="entry name" value="DUF5320"/>
</dbReference>
<dbReference type="Pfam" id="PF17253">
    <property type="entry name" value="DUF5320"/>
    <property type="match status" value="1"/>
</dbReference>
<keyword evidence="1" id="KW-0175">Coiled coil</keyword>
<protein>
    <recommendedName>
        <fullName evidence="4">DUF5320 domain-containing protein</fullName>
    </recommendedName>
</protein>
<evidence type="ECO:0000313" key="3">
    <source>
        <dbReference type="Proteomes" id="UP000051012"/>
    </source>
</evidence>
<evidence type="ECO:0000256" key="1">
    <source>
        <dbReference type="SAM" id="Coils"/>
    </source>
</evidence>
<dbReference type="EMBL" id="LJNI01000083">
    <property type="protein sequence ID" value="KPJ72306.1"/>
    <property type="molecule type" value="Genomic_DNA"/>
</dbReference>
<gene>
    <name evidence="2" type="ORF">AMJ52_06745</name>
</gene>
<sequence>MPGGDRTGPLGYGPMTGRGVGYCAGYSMPGYANPIPGRGGFGYGRGFGRGRGWFGRGGGRGWRHWYYATGLPGFGWPAYGAGPYPYVQEPTPKEETQMLMEQAEFLKNQLKDIQDRIGTLEKAQAQEKK</sequence>
<reference evidence="2 3" key="1">
    <citation type="journal article" date="2015" name="Microbiome">
        <title>Genomic resolution of linkages in carbon, nitrogen, and sulfur cycling among widespread estuary sediment bacteria.</title>
        <authorList>
            <person name="Baker B.J."/>
            <person name="Lazar C.S."/>
            <person name="Teske A.P."/>
            <person name="Dick G.J."/>
        </authorList>
    </citation>
    <scope>NUCLEOTIDE SEQUENCE [LARGE SCALE GENOMIC DNA]</scope>
    <source>
        <strain evidence="2">DG_78</strain>
    </source>
</reference>
<comment type="caution">
    <text evidence="2">The sequence shown here is derived from an EMBL/GenBank/DDBJ whole genome shotgun (WGS) entry which is preliminary data.</text>
</comment>
<feature type="coiled-coil region" evidence="1">
    <location>
        <begin position="96"/>
        <end position="123"/>
    </location>
</feature>
<name>A0A0S7YC14_UNCT6</name>
<dbReference type="AlphaFoldDB" id="A0A0S7YC14"/>
<organism evidence="2 3">
    <name type="scientific">candidate division TA06 bacterium DG_78</name>
    <dbReference type="NCBI Taxonomy" id="1703772"/>
    <lineage>
        <taxon>Bacteria</taxon>
        <taxon>Bacteria division TA06</taxon>
    </lineage>
</organism>
<accession>A0A0S7YC14</accession>
<evidence type="ECO:0008006" key="4">
    <source>
        <dbReference type="Google" id="ProtNLM"/>
    </source>
</evidence>
<dbReference type="Proteomes" id="UP000051012">
    <property type="component" value="Unassembled WGS sequence"/>
</dbReference>
<proteinExistence type="predicted"/>
<evidence type="ECO:0000313" key="2">
    <source>
        <dbReference type="EMBL" id="KPJ72306.1"/>
    </source>
</evidence>